<dbReference type="SUPFAM" id="SSF56672">
    <property type="entry name" value="DNA/RNA polymerases"/>
    <property type="match status" value="1"/>
</dbReference>
<gene>
    <name evidence="2" type="ORF">QVD17_35564</name>
</gene>
<dbReference type="PROSITE" id="PS50878">
    <property type="entry name" value="RT_POL"/>
    <property type="match status" value="1"/>
</dbReference>
<dbReference type="EMBL" id="JAUHHV010000009">
    <property type="protein sequence ID" value="KAK1413781.1"/>
    <property type="molecule type" value="Genomic_DNA"/>
</dbReference>
<dbReference type="PANTHER" id="PTHR33116">
    <property type="entry name" value="REVERSE TRANSCRIPTASE ZINC-BINDING DOMAIN-CONTAINING PROTEIN-RELATED-RELATED"/>
    <property type="match status" value="1"/>
</dbReference>
<name>A0AAD8K2E2_TARER</name>
<comment type="caution">
    <text evidence="2">The sequence shown here is derived from an EMBL/GenBank/DDBJ whole genome shotgun (WGS) entry which is preliminary data.</text>
</comment>
<reference evidence="2" key="1">
    <citation type="journal article" date="2023" name="bioRxiv">
        <title>Improved chromosome-level genome assembly for marigold (Tagetes erecta).</title>
        <authorList>
            <person name="Jiang F."/>
            <person name="Yuan L."/>
            <person name="Wang S."/>
            <person name="Wang H."/>
            <person name="Xu D."/>
            <person name="Wang A."/>
            <person name="Fan W."/>
        </authorList>
    </citation>
    <scope>NUCLEOTIDE SEQUENCE</scope>
    <source>
        <strain evidence="2">WSJ</strain>
        <tissue evidence="2">Leaf</tissue>
    </source>
</reference>
<dbReference type="Pfam" id="PF00078">
    <property type="entry name" value="RVT_1"/>
    <property type="match status" value="1"/>
</dbReference>
<organism evidence="2 3">
    <name type="scientific">Tagetes erecta</name>
    <name type="common">African marigold</name>
    <dbReference type="NCBI Taxonomy" id="13708"/>
    <lineage>
        <taxon>Eukaryota</taxon>
        <taxon>Viridiplantae</taxon>
        <taxon>Streptophyta</taxon>
        <taxon>Embryophyta</taxon>
        <taxon>Tracheophyta</taxon>
        <taxon>Spermatophyta</taxon>
        <taxon>Magnoliopsida</taxon>
        <taxon>eudicotyledons</taxon>
        <taxon>Gunneridae</taxon>
        <taxon>Pentapetalae</taxon>
        <taxon>asterids</taxon>
        <taxon>campanulids</taxon>
        <taxon>Asterales</taxon>
        <taxon>Asteraceae</taxon>
        <taxon>Asteroideae</taxon>
        <taxon>Heliantheae alliance</taxon>
        <taxon>Tageteae</taxon>
        <taxon>Tagetes</taxon>
    </lineage>
</organism>
<evidence type="ECO:0000259" key="1">
    <source>
        <dbReference type="PROSITE" id="PS50878"/>
    </source>
</evidence>
<evidence type="ECO:0000313" key="2">
    <source>
        <dbReference type="EMBL" id="KAK1413781.1"/>
    </source>
</evidence>
<dbReference type="PANTHER" id="PTHR33116:SF78">
    <property type="entry name" value="OS12G0587133 PROTEIN"/>
    <property type="match status" value="1"/>
</dbReference>
<dbReference type="Proteomes" id="UP001229421">
    <property type="component" value="Unassembled WGS sequence"/>
</dbReference>
<dbReference type="InterPro" id="IPR043502">
    <property type="entry name" value="DNA/RNA_pol_sf"/>
</dbReference>
<proteinExistence type="predicted"/>
<accession>A0AAD8K2E2</accession>
<protein>
    <recommendedName>
        <fullName evidence="1">Reverse transcriptase domain-containing protein</fullName>
    </recommendedName>
</protein>
<evidence type="ECO:0000313" key="3">
    <source>
        <dbReference type="Proteomes" id="UP001229421"/>
    </source>
</evidence>
<dbReference type="CDD" id="cd01650">
    <property type="entry name" value="RT_nLTR_like"/>
    <property type="match status" value="1"/>
</dbReference>
<dbReference type="AlphaFoldDB" id="A0AAD8K2E2"/>
<dbReference type="InterPro" id="IPR000477">
    <property type="entry name" value="RT_dom"/>
</dbReference>
<sequence length="422" mass="46918">MYKTMLANRIKGVIDLLIGEEQTAFISGRHILDGPLIVSESAAWMKASKGKGFFLKVDFEKAYDMSFALSRGLRQGDPLSPFLFILVMEALNVALNSAKEDGTIQGIRLPNNGPEISHVFYADDALLMGEWSIINALNVVRILRCFDLASGLKINFNKSCLYGIGLDTFDMELGALIFNCQIGLFPFIHLGIPIGANMSRVSSWKPISDKFKARLSGWKERTLSFGGRLTLIKAVLGSIPTYYLSLFKAPVKVIKELESIRRRFLWGNTRDGRGIAWVKWADVIAQKSAGGCGVGSIRDMNLSLLAKWIWRFRKEPAALWAKVINAIHTQPRKFSGIPVNKKINGVWLKINSIEDDMLKENISMEKLCRANVGNGVKKSQKDVLLRIDSSVGLGGGSGEGGQSQVFYFLNFNNCVLFWQIVV</sequence>
<feature type="domain" description="Reverse transcriptase" evidence="1">
    <location>
        <begin position="1"/>
        <end position="177"/>
    </location>
</feature>
<keyword evidence="3" id="KW-1185">Reference proteome</keyword>